<gene>
    <name evidence="1" type="ORF">GALL_502460</name>
</gene>
<proteinExistence type="predicted"/>
<comment type="caution">
    <text evidence="1">The sequence shown here is derived from an EMBL/GenBank/DDBJ whole genome shotgun (WGS) entry which is preliminary data.</text>
</comment>
<accession>A0A1J5PX18</accession>
<protein>
    <submittedName>
        <fullName evidence="1">Uncharacterized protein</fullName>
    </submittedName>
</protein>
<reference evidence="1" key="1">
    <citation type="submission" date="2016-10" db="EMBL/GenBank/DDBJ databases">
        <title>Sequence of Gallionella enrichment culture.</title>
        <authorList>
            <person name="Poehlein A."/>
            <person name="Muehling M."/>
            <person name="Daniel R."/>
        </authorList>
    </citation>
    <scope>NUCLEOTIDE SEQUENCE</scope>
</reference>
<organism evidence="1">
    <name type="scientific">mine drainage metagenome</name>
    <dbReference type="NCBI Taxonomy" id="410659"/>
    <lineage>
        <taxon>unclassified sequences</taxon>
        <taxon>metagenomes</taxon>
        <taxon>ecological metagenomes</taxon>
    </lineage>
</organism>
<dbReference type="AlphaFoldDB" id="A0A1J5PX18"/>
<evidence type="ECO:0000313" key="1">
    <source>
        <dbReference type="EMBL" id="OIQ68165.1"/>
    </source>
</evidence>
<sequence>MNHTLYATLSAAVFSGLVGASAAVADTSTTSAFLGMELTFGQSASGTVSPDIYVGIAHGNASPYGNVTGAKATVAWDFTTGLTPSKVKLSGLAGRTYLQGEVGAGYSIAKGTPFFVGGVNGNHYAVGAEYYPNSGIGGYAGVQTLGSFKH</sequence>
<name>A0A1J5PX18_9ZZZZ</name>
<dbReference type="EMBL" id="MLJW01005470">
    <property type="protein sequence ID" value="OIQ68165.1"/>
    <property type="molecule type" value="Genomic_DNA"/>
</dbReference>